<feature type="transmembrane region" description="Helical" evidence="6">
    <location>
        <begin position="251"/>
        <end position="270"/>
    </location>
</feature>
<feature type="transmembrane region" description="Helical" evidence="6">
    <location>
        <begin position="371"/>
        <end position="393"/>
    </location>
</feature>
<keyword evidence="8" id="KW-1185">Reference proteome</keyword>
<dbReference type="EMBL" id="HE804045">
    <property type="protein sequence ID" value="CCH32424.1"/>
    <property type="molecule type" value="Genomic_DNA"/>
</dbReference>
<evidence type="ECO:0000256" key="3">
    <source>
        <dbReference type="ARBA" id="ARBA00022692"/>
    </source>
</evidence>
<dbReference type="RefSeq" id="WP_015102536.1">
    <property type="nucleotide sequence ID" value="NC_019673.1"/>
</dbReference>
<keyword evidence="4 6" id="KW-1133">Transmembrane helix</keyword>
<dbReference type="SUPFAM" id="SSF103473">
    <property type="entry name" value="MFS general substrate transporter"/>
    <property type="match status" value="1"/>
</dbReference>
<dbReference type="CDD" id="cd06173">
    <property type="entry name" value="MFS_MefA_like"/>
    <property type="match status" value="1"/>
</dbReference>
<proteinExistence type="predicted"/>
<dbReference type="AlphaFoldDB" id="K0K6A0"/>
<keyword evidence="3 6" id="KW-0812">Transmembrane</keyword>
<dbReference type="OrthoDB" id="4368225at2"/>
<dbReference type="PANTHER" id="PTHR23513">
    <property type="entry name" value="INTEGRAL MEMBRANE EFFLUX PROTEIN-RELATED"/>
    <property type="match status" value="1"/>
</dbReference>
<feature type="transmembrane region" description="Helical" evidence="6">
    <location>
        <begin position="309"/>
        <end position="331"/>
    </location>
</feature>
<name>K0K6A0_SACES</name>
<protein>
    <submittedName>
        <fullName evidence="7">Permease, MFS-type</fullName>
    </submittedName>
</protein>
<evidence type="ECO:0000313" key="7">
    <source>
        <dbReference type="EMBL" id="CCH32424.1"/>
    </source>
</evidence>
<feature type="transmembrane region" description="Helical" evidence="6">
    <location>
        <begin position="282"/>
        <end position="303"/>
    </location>
</feature>
<dbReference type="Gene3D" id="1.20.1250.20">
    <property type="entry name" value="MFS general substrate transporter like domains"/>
    <property type="match status" value="1"/>
</dbReference>
<evidence type="ECO:0000313" key="8">
    <source>
        <dbReference type="Proteomes" id="UP000006281"/>
    </source>
</evidence>
<dbReference type="BioCyc" id="SESP1179773:BN6_RS24955-MONOMER"/>
<dbReference type="GO" id="GO:0022857">
    <property type="term" value="F:transmembrane transporter activity"/>
    <property type="evidence" value="ECO:0007669"/>
    <property type="project" value="InterPro"/>
</dbReference>
<dbReference type="PATRIC" id="fig|1179773.3.peg.5185"/>
<feature type="transmembrane region" description="Helical" evidence="6">
    <location>
        <begin position="46"/>
        <end position="70"/>
    </location>
</feature>
<feature type="transmembrane region" description="Helical" evidence="6">
    <location>
        <begin position="168"/>
        <end position="189"/>
    </location>
</feature>
<comment type="subcellular location">
    <subcellularLocation>
        <location evidence="1">Cell membrane</location>
        <topology evidence="1">Multi-pass membrane protein</topology>
    </subcellularLocation>
</comment>
<sequence length="444" mass="46900">MLAVLNNPAYRRLFTAQVVALAGTGLATVALGLLAHDLAGPDAGAVLGTALAIKMVAYVGIAPLAGALAARLPRKTLLVGLDLVRAAIALALPWVDQVWQIYLLIFLLQAASAVFTPAFQATIPDIVTDERDYTRALSLSRLAYDLESLLSPLLAAGALAVIGYDSLFFGTSLGFAASGLLVLAAVLPATTDARVADRTFDATTRGIRVYLATPRLRGLLAVHLAVAAAGSMVLVNTVGYVRDVLGRDETAVALALAAYGLGSLVAALALPGLLDRVADRTVMLRAATLPAVVLFVAIPATALPGDWRWPALLVLWAAIGVGGSLVLTPGGRLLRRSAHREDLPAVFAADFSLSHACWLLCYPLAGWLATAASTTVALAVLGVLTTAATAVAVRCWPAHDPEEVEHLHELDEDHDHLHDAVFVNGRWRHVHTYRIDRLHTRWPA</sequence>
<evidence type="ECO:0000256" key="1">
    <source>
        <dbReference type="ARBA" id="ARBA00004651"/>
    </source>
</evidence>
<dbReference type="STRING" id="1179773.BN6_51580"/>
<dbReference type="InterPro" id="IPR011701">
    <property type="entry name" value="MFS"/>
</dbReference>
<dbReference type="eggNOG" id="COG2814">
    <property type="taxonomic scope" value="Bacteria"/>
</dbReference>
<reference evidence="7 8" key="1">
    <citation type="journal article" date="2012" name="BMC Genomics">
        <title>Complete genome sequence of Saccharothrix espanaensis DSM 44229T and comparison to the other completely sequenced Pseudonocardiaceae.</title>
        <authorList>
            <person name="Strobel T."/>
            <person name="Al-Dilaimi A."/>
            <person name="Blom J."/>
            <person name="Gessner A."/>
            <person name="Kalinowski J."/>
            <person name="Luzhetska M."/>
            <person name="Puhler A."/>
            <person name="Szczepanowski R."/>
            <person name="Bechthold A."/>
            <person name="Ruckert C."/>
        </authorList>
    </citation>
    <scope>NUCLEOTIDE SEQUENCE [LARGE SCALE GENOMIC DNA]</scope>
    <source>
        <strain evidence="8">ATCC 51144 / DSM 44229 / JCM 9112 / NBRC 15066 / NRRL 15764</strain>
    </source>
</reference>
<evidence type="ECO:0000256" key="5">
    <source>
        <dbReference type="ARBA" id="ARBA00023136"/>
    </source>
</evidence>
<dbReference type="KEGG" id="sesp:BN6_51580"/>
<dbReference type="Proteomes" id="UP000006281">
    <property type="component" value="Chromosome"/>
</dbReference>
<feature type="transmembrane region" description="Helical" evidence="6">
    <location>
        <begin position="218"/>
        <end position="239"/>
    </location>
</feature>
<dbReference type="HOGENOM" id="CLU_034180_7_1_11"/>
<feature type="transmembrane region" description="Helical" evidence="6">
    <location>
        <begin position="343"/>
        <end position="365"/>
    </location>
</feature>
<feature type="transmembrane region" description="Helical" evidence="6">
    <location>
        <begin position="101"/>
        <end position="121"/>
    </location>
</feature>
<evidence type="ECO:0000256" key="6">
    <source>
        <dbReference type="SAM" id="Phobius"/>
    </source>
</evidence>
<evidence type="ECO:0000256" key="2">
    <source>
        <dbReference type="ARBA" id="ARBA00022475"/>
    </source>
</evidence>
<evidence type="ECO:0000256" key="4">
    <source>
        <dbReference type="ARBA" id="ARBA00022989"/>
    </source>
</evidence>
<organism evidence="7 8">
    <name type="scientific">Saccharothrix espanaensis (strain ATCC 51144 / DSM 44229 / JCM 9112 / NBRC 15066 / NRRL 15764)</name>
    <dbReference type="NCBI Taxonomy" id="1179773"/>
    <lineage>
        <taxon>Bacteria</taxon>
        <taxon>Bacillati</taxon>
        <taxon>Actinomycetota</taxon>
        <taxon>Actinomycetes</taxon>
        <taxon>Pseudonocardiales</taxon>
        <taxon>Pseudonocardiaceae</taxon>
        <taxon>Saccharothrix</taxon>
    </lineage>
</organism>
<dbReference type="InterPro" id="IPR036259">
    <property type="entry name" value="MFS_trans_sf"/>
</dbReference>
<dbReference type="PANTHER" id="PTHR23513:SF18">
    <property type="entry name" value="INTEGRAL MEMBRANE PROTEIN"/>
    <property type="match status" value="1"/>
</dbReference>
<dbReference type="Pfam" id="PF07690">
    <property type="entry name" value="MFS_1"/>
    <property type="match status" value="1"/>
</dbReference>
<dbReference type="GO" id="GO:0005886">
    <property type="term" value="C:plasma membrane"/>
    <property type="evidence" value="ECO:0007669"/>
    <property type="project" value="UniProtKB-SubCell"/>
</dbReference>
<keyword evidence="5 6" id="KW-0472">Membrane</keyword>
<accession>K0K6A0</accession>
<keyword evidence="2" id="KW-1003">Cell membrane</keyword>
<gene>
    <name evidence="7" type="ordered locus">BN6_51580</name>
</gene>
<feature type="transmembrane region" description="Helical" evidence="6">
    <location>
        <begin position="12"/>
        <end position="34"/>
    </location>
</feature>